<gene>
    <name evidence="1" type="ORF">Acj133p051</name>
</gene>
<dbReference type="RefSeq" id="YP_004300632.1">
    <property type="nucleotide sequence ID" value="NC_015250.1"/>
</dbReference>
<dbReference type="Proteomes" id="UP000000330">
    <property type="component" value="Segment"/>
</dbReference>
<proteinExistence type="predicted"/>
<sequence length="51" mass="6050">MGRLIGFIMFLIYFTGIVLAKGFWLTLVAFVFPPYAWYLTVHMILLKYNFI</sequence>
<protein>
    <submittedName>
        <fullName evidence="1">Uncharacterized protein</fullName>
    </submittedName>
</protein>
<reference evidence="1 2" key="1">
    <citation type="journal article" date="2010" name="Virol. J.">
        <title>Genomes of the T4-related bacteriophages as windows on microbial genome evolution.</title>
        <authorList>
            <person name="Petrov V.M."/>
            <person name="Ratnayaka S."/>
            <person name="Nolan J.M."/>
            <person name="Miller E.S."/>
            <person name="Karam J.D."/>
        </authorList>
    </citation>
    <scope>NUCLEOTIDE SEQUENCE [LARGE SCALE GENOMIC DNA]</scope>
    <source>
        <strain evidence="1">Acj133</strain>
    </source>
</reference>
<name>D9I617_9CAUD</name>
<dbReference type="KEGG" id="vg:10323038"/>
<dbReference type="EMBL" id="HM114315">
    <property type="protein sequence ID" value="ADJ19398.1"/>
    <property type="molecule type" value="Genomic_DNA"/>
</dbReference>
<organism evidence="1 2">
    <name type="scientific">Acinetobacter phage 133</name>
    <dbReference type="NCBI Taxonomy" id="2919552"/>
    <lineage>
        <taxon>Viruses</taxon>
        <taxon>Duplodnaviria</taxon>
        <taxon>Heunggongvirae</taxon>
        <taxon>Uroviricota</taxon>
        <taxon>Caudoviricetes</taxon>
        <taxon>Pantevenvirales</taxon>
        <taxon>Straboviridae</taxon>
        <taxon>Tevenvirinae</taxon>
        <taxon>Centumtrigintavirus</taxon>
        <taxon>Centumtrigintavirus cv133</taxon>
        <taxon>Acinetobacter virus 133</taxon>
    </lineage>
</organism>
<dbReference type="GeneID" id="10323038"/>
<evidence type="ECO:0000313" key="1">
    <source>
        <dbReference type="EMBL" id="ADJ19398.1"/>
    </source>
</evidence>
<accession>D9I617</accession>
<keyword evidence="2" id="KW-1185">Reference proteome</keyword>
<evidence type="ECO:0000313" key="2">
    <source>
        <dbReference type="Proteomes" id="UP000000330"/>
    </source>
</evidence>